<dbReference type="KEGG" id="eaj:Q3M24_10850"/>
<feature type="domain" description="Response regulatory" evidence="2">
    <location>
        <begin position="5"/>
        <end position="126"/>
    </location>
</feature>
<dbReference type="GO" id="GO:0000160">
    <property type="term" value="P:phosphorelay signal transduction system"/>
    <property type="evidence" value="ECO:0007669"/>
    <property type="project" value="InterPro"/>
</dbReference>
<dbReference type="Gene3D" id="3.40.50.2300">
    <property type="match status" value="1"/>
</dbReference>
<reference evidence="3" key="1">
    <citation type="journal article" date="2024" name="Syst. Appl. Microbiol.">
        <title>First single-strain enrichments of Electrothrix cable bacteria, description of E. aestuarii sp. nov. and E. rattekaaiensis sp. nov., and proposal of a cable bacteria taxonomy following the rules of the SeqCode.</title>
        <authorList>
            <person name="Plum-Jensen L.E."/>
            <person name="Schramm A."/>
            <person name="Marshall I.P.G."/>
        </authorList>
    </citation>
    <scope>NUCLEOTIDE SEQUENCE</scope>
    <source>
        <strain evidence="3">Rat1</strain>
    </source>
</reference>
<dbReference type="InterPro" id="IPR029030">
    <property type="entry name" value="Caspase-like_dom_sf"/>
</dbReference>
<dbReference type="InterPro" id="IPR052039">
    <property type="entry name" value="Caspase-related_regulators"/>
</dbReference>
<reference evidence="3" key="2">
    <citation type="submission" date="2024-06" db="EMBL/GenBank/DDBJ databases">
        <authorList>
            <person name="Plum-Jensen L.E."/>
            <person name="Schramm A."/>
            <person name="Marshall I.P.G."/>
        </authorList>
    </citation>
    <scope>NUCLEOTIDE SEQUENCE</scope>
    <source>
        <strain evidence="3">Rat1</strain>
    </source>
</reference>
<organism evidence="3">
    <name type="scientific">Candidatus Electrothrix aestuarii</name>
    <dbReference type="NCBI Taxonomy" id="3062594"/>
    <lineage>
        <taxon>Bacteria</taxon>
        <taxon>Pseudomonadati</taxon>
        <taxon>Thermodesulfobacteriota</taxon>
        <taxon>Desulfobulbia</taxon>
        <taxon>Desulfobulbales</taxon>
        <taxon>Desulfobulbaceae</taxon>
        <taxon>Candidatus Electrothrix</taxon>
    </lineage>
</organism>
<evidence type="ECO:0000259" key="2">
    <source>
        <dbReference type="PROSITE" id="PS50110"/>
    </source>
</evidence>
<protein>
    <submittedName>
        <fullName evidence="3">Caspase family protein</fullName>
    </submittedName>
</protein>
<evidence type="ECO:0000256" key="1">
    <source>
        <dbReference type="PROSITE-ProRule" id="PRU00169"/>
    </source>
</evidence>
<dbReference type="PANTHER" id="PTHR22576">
    <property type="entry name" value="MUCOSA ASSOCIATED LYMPHOID TISSUE LYMPHOMA TRANSLOCATION PROTEIN 1/PARACASPASE"/>
    <property type="match status" value="1"/>
</dbReference>
<dbReference type="PANTHER" id="PTHR22576:SF37">
    <property type="entry name" value="MUCOSA-ASSOCIATED LYMPHOID TISSUE LYMPHOMA TRANSLOCATION PROTEIN 1"/>
    <property type="match status" value="1"/>
</dbReference>
<sequence length="389" mass="45514">MIKKNILFVDDEKATLKELQEVFSDEFNVYTACSVIEAEEKLRKSFGDNYRDLFCIFIDLKLDSRSEFSGVELVKIIKLLRIEKPHIHYFVLSAYSPSGPAREAFQKVLWLGDDELECFEKEHYISKKKGNYFKNIQNKLNELCQPKYDFGEYFGIFIPVEKYTDPMIDNLTKPVKDAKKLQELLERRYRFRCEVVENPTRKNILDFIDNLKGKISAHTNLMIFFAGHAEWIEEQKQGYWFPCDAVHDSYSNKISAAEIKSHLRPLPAKHILLIIDACYSWSFKISRDNSRNKGIACKEYHKNPSRKVLTSCANQKTPDESYFLKHLIKILEKNVSPLSTSSLFDDLRDKVVNEKWPEALRPHFFDIYNSSDDADCLYQEGDFIFAPNN</sequence>
<proteinExistence type="predicted"/>
<keyword evidence="1" id="KW-0597">Phosphoprotein</keyword>
<feature type="modified residue" description="4-aspartylphosphate" evidence="1">
    <location>
        <position position="59"/>
    </location>
</feature>
<evidence type="ECO:0000313" key="3">
    <source>
        <dbReference type="EMBL" id="XCN75198.1"/>
    </source>
</evidence>
<dbReference type="InterPro" id="IPR011006">
    <property type="entry name" value="CheY-like_superfamily"/>
</dbReference>
<dbReference type="PROSITE" id="PS50110">
    <property type="entry name" value="RESPONSE_REGULATORY"/>
    <property type="match status" value="1"/>
</dbReference>
<dbReference type="SUPFAM" id="SSF52129">
    <property type="entry name" value="Caspase-like"/>
    <property type="match status" value="1"/>
</dbReference>
<dbReference type="EMBL" id="CP159373">
    <property type="protein sequence ID" value="XCN75198.1"/>
    <property type="molecule type" value="Genomic_DNA"/>
</dbReference>
<dbReference type="GO" id="GO:0004197">
    <property type="term" value="F:cysteine-type endopeptidase activity"/>
    <property type="evidence" value="ECO:0007669"/>
    <property type="project" value="InterPro"/>
</dbReference>
<dbReference type="GO" id="GO:0006508">
    <property type="term" value="P:proteolysis"/>
    <property type="evidence" value="ECO:0007669"/>
    <property type="project" value="InterPro"/>
</dbReference>
<dbReference type="SUPFAM" id="SSF52172">
    <property type="entry name" value="CheY-like"/>
    <property type="match status" value="1"/>
</dbReference>
<accession>A0AAU8M1A2</accession>
<dbReference type="Gene3D" id="3.40.50.1460">
    <property type="match status" value="1"/>
</dbReference>
<gene>
    <name evidence="3" type="ORF">Q3M24_10850</name>
</gene>
<dbReference type="Pfam" id="PF00656">
    <property type="entry name" value="Peptidase_C14"/>
    <property type="match status" value="1"/>
</dbReference>
<dbReference type="InterPro" id="IPR001789">
    <property type="entry name" value="Sig_transdc_resp-reg_receiver"/>
</dbReference>
<name>A0AAU8M1A2_9BACT</name>
<dbReference type="InterPro" id="IPR011600">
    <property type="entry name" value="Pept_C14_caspase"/>
</dbReference>
<dbReference type="AlphaFoldDB" id="A0AAU8M1A2"/>